<proteinExistence type="predicted"/>
<protein>
    <submittedName>
        <fullName evidence="1">Uncharacterized protein</fullName>
    </submittedName>
</protein>
<keyword evidence="2" id="KW-1185">Reference proteome</keyword>
<comment type="caution">
    <text evidence="1">The sequence shown here is derived from an EMBL/GenBank/DDBJ whole genome shotgun (WGS) entry which is preliminary data.</text>
</comment>
<organism evidence="1 2">
    <name type="scientific">Armillaria luteobubalina</name>
    <dbReference type="NCBI Taxonomy" id="153913"/>
    <lineage>
        <taxon>Eukaryota</taxon>
        <taxon>Fungi</taxon>
        <taxon>Dikarya</taxon>
        <taxon>Basidiomycota</taxon>
        <taxon>Agaricomycotina</taxon>
        <taxon>Agaricomycetes</taxon>
        <taxon>Agaricomycetidae</taxon>
        <taxon>Agaricales</taxon>
        <taxon>Marasmiineae</taxon>
        <taxon>Physalacriaceae</taxon>
        <taxon>Armillaria</taxon>
    </lineage>
</organism>
<name>A0AA39NZE9_9AGAR</name>
<evidence type="ECO:0000313" key="2">
    <source>
        <dbReference type="Proteomes" id="UP001175228"/>
    </source>
</evidence>
<dbReference type="Proteomes" id="UP001175228">
    <property type="component" value="Unassembled WGS sequence"/>
</dbReference>
<accession>A0AA39NZE9</accession>
<evidence type="ECO:0000313" key="1">
    <source>
        <dbReference type="EMBL" id="KAK0474721.1"/>
    </source>
</evidence>
<dbReference type="AlphaFoldDB" id="A0AA39NZE9"/>
<sequence length="245" mass="27189">MRLDFHTRASLAYPHTTTMSAATSTQKTIVNEEHQVLICFTEVEIITIAVTGKLEVWLKITSGKNEYKTKAIKISKKGVPVVPECVVPKWTINMKLDFDPQAKVLWELYGHLWMILRSKVLGSIEKTLRELFEENDETSADIHLYDGSSEVTILRVPLKLDSPGNVMMALVPTIEKPLESSKFLDPSTLQTVFEATKTMINTLMGAHPAATITWGFLSIGFEVGVNGIPNAQYIQVIEAGPGESV</sequence>
<gene>
    <name evidence="1" type="ORF">EDD18DRAFT_1391277</name>
</gene>
<dbReference type="EMBL" id="JAUEPU010000162">
    <property type="protein sequence ID" value="KAK0474721.1"/>
    <property type="molecule type" value="Genomic_DNA"/>
</dbReference>
<reference evidence="1" key="1">
    <citation type="submission" date="2023-06" db="EMBL/GenBank/DDBJ databases">
        <authorList>
            <consortium name="Lawrence Berkeley National Laboratory"/>
            <person name="Ahrendt S."/>
            <person name="Sahu N."/>
            <person name="Indic B."/>
            <person name="Wong-Bajracharya J."/>
            <person name="Merenyi Z."/>
            <person name="Ke H.-M."/>
            <person name="Monk M."/>
            <person name="Kocsube S."/>
            <person name="Drula E."/>
            <person name="Lipzen A."/>
            <person name="Balint B."/>
            <person name="Henrissat B."/>
            <person name="Andreopoulos B."/>
            <person name="Martin F.M."/>
            <person name="Harder C.B."/>
            <person name="Rigling D."/>
            <person name="Ford K.L."/>
            <person name="Foster G.D."/>
            <person name="Pangilinan J."/>
            <person name="Papanicolaou A."/>
            <person name="Barry K."/>
            <person name="LaButti K."/>
            <person name="Viragh M."/>
            <person name="Koriabine M."/>
            <person name="Yan M."/>
            <person name="Riley R."/>
            <person name="Champramary S."/>
            <person name="Plett K.L."/>
            <person name="Tsai I.J."/>
            <person name="Slot J."/>
            <person name="Sipos G."/>
            <person name="Plett J."/>
            <person name="Nagy L.G."/>
            <person name="Grigoriev I.V."/>
        </authorList>
    </citation>
    <scope>NUCLEOTIDE SEQUENCE</scope>
    <source>
        <strain evidence="1">HWK02</strain>
    </source>
</reference>